<feature type="short sequence motif" description="DGA/G" evidence="4">
    <location>
        <begin position="298"/>
        <end position="300"/>
    </location>
</feature>
<dbReference type="PROSITE" id="PS51635">
    <property type="entry name" value="PNPLA"/>
    <property type="match status" value="1"/>
</dbReference>
<evidence type="ECO:0000256" key="3">
    <source>
        <dbReference type="ARBA" id="ARBA00023098"/>
    </source>
</evidence>
<dbReference type="Proteomes" id="UP000728106">
    <property type="component" value="Unassembled WGS sequence"/>
</dbReference>
<evidence type="ECO:0000313" key="6">
    <source>
        <dbReference type="EMBL" id="MBJ7633458.1"/>
    </source>
</evidence>
<evidence type="ECO:0000256" key="4">
    <source>
        <dbReference type="PROSITE-ProRule" id="PRU01161"/>
    </source>
</evidence>
<dbReference type="EMBL" id="JAAOCX010000017">
    <property type="protein sequence ID" value="MBJ7633458.1"/>
    <property type="molecule type" value="Genomic_DNA"/>
</dbReference>
<dbReference type="Proteomes" id="UP000808038">
    <property type="component" value="Unassembled WGS sequence"/>
</dbReference>
<dbReference type="GO" id="GO:0016042">
    <property type="term" value="P:lipid catabolic process"/>
    <property type="evidence" value="ECO:0007669"/>
    <property type="project" value="UniProtKB-UniRule"/>
</dbReference>
<dbReference type="InterPro" id="IPR050301">
    <property type="entry name" value="NTE"/>
</dbReference>
<dbReference type="SUPFAM" id="SSF52151">
    <property type="entry name" value="FabD/lysophospholipase-like"/>
    <property type="match status" value="1"/>
</dbReference>
<evidence type="ECO:0000256" key="2">
    <source>
        <dbReference type="ARBA" id="ARBA00022963"/>
    </source>
</evidence>
<evidence type="ECO:0000256" key="1">
    <source>
        <dbReference type="ARBA" id="ARBA00022801"/>
    </source>
</evidence>
<dbReference type="GO" id="GO:0016787">
    <property type="term" value="F:hydrolase activity"/>
    <property type="evidence" value="ECO:0007669"/>
    <property type="project" value="UniProtKB-UniRule"/>
</dbReference>
<dbReference type="InterPro" id="IPR002641">
    <property type="entry name" value="PNPLA_dom"/>
</dbReference>
<gene>
    <name evidence="7" type="ORF">HAU20_10900</name>
    <name evidence="6" type="ORF">HAU43_10245</name>
</gene>
<keyword evidence="1 4" id="KW-0378">Hydrolase</keyword>
<reference evidence="7 8" key="2">
    <citation type="journal article" date="2021" name="Int. J. Food Microbiol.">
        <title>Safety demonstration of a microbial species for use in the food chain: Weissella confusa.</title>
        <authorList>
            <person name="Bourdichon F."/>
            <person name="Patrone V."/>
            <person name="Fontana A."/>
            <person name="Milani G."/>
            <person name="Morelli L."/>
        </authorList>
    </citation>
    <scope>NUCLEOTIDE SEQUENCE [LARGE SCALE GENOMIC DNA]</scope>
    <source>
        <strain evidence="6">CCUG 30943</strain>
        <strain evidence="7 8">CCUG 43002</strain>
    </source>
</reference>
<keyword evidence="8" id="KW-1185">Reference proteome</keyword>
<protein>
    <submittedName>
        <fullName evidence="7">Patatin</fullName>
    </submittedName>
</protein>
<evidence type="ECO:0000313" key="8">
    <source>
        <dbReference type="Proteomes" id="UP000728106"/>
    </source>
</evidence>
<dbReference type="PANTHER" id="PTHR14226:SF57">
    <property type="entry name" value="BLR7027 PROTEIN"/>
    <property type="match status" value="1"/>
</dbReference>
<evidence type="ECO:0000313" key="7">
    <source>
        <dbReference type="EMBL" id="MBJ7639879.1"/>
    </source>
</evidence>
<feature type="active site" description="Nucleophile" evidence="4">
    <location>
        <position position="165"/>
    </location>
</feature>
<feature type="short sequence motif" description="GXGXXG" evidence="4">
    <location>
        <begin position="136"/>
        <end position="141"/>
    </location>
</feature>
<sequence>MPIVVGKLTPQQVAPFGQLLNMYADAAEARDRYNATSADAQGLLFVTDDDAIEAAVVYREQDGDVTLISALGWKAIDRLALFEQLITYFSKQRVKSLTIKVAPNQTNSPLLAGFNRVAELTYRHDFAYPVALVLGGGGAHGAFEAGVFDVLKARGIVPQEVLGVSVGSINAMSFMHLNSDISHHTWDTLTTDVVYEVDEVGVSRTDFTKTIATHLVGRHYFNKESLRELIYPVVVHELATPRLAEMTLVATEFPLLKAAPYSVTDETTADELTDWILASSAFYPVVSPVMINGKQYIDGGYSNNLPINLAADHGAKEIYAVSIMDGVPENWERPEDAVVHFIRTPWQFGPLLDFFPDLSATYVRLGEIRTRQVLGELGGYYFALPADVNFSWLGGSQLVKWLATDPVTAPIAALLTDLPVWLAWQQWIRRDADPEQKETAAGQGLATIERLARLLDVDKLAEYDLTTFIEAIVTAGKEKRDMLPMPTGTISRTYMLANLDVVLSAVLFLLSKSEKTSRI</sequence>
<feature type="active site" description="Proton acceptor" evidence="4">
    <location>
        <position position="298"/>
    </location>
</feature>
<dbReference type="AlphaFoldDB" id="A0A4Z0RRI7"/>
<comment type="caution">
    <text evidence="7">The sequence shown here is derived from an EMBL/GenBank/DDBJ whole genome shotgun (WGS) entry which is preliminary data.</text>
</comment>
<feature type="short sequence motif" description="GXSXG" evidence="4">
    <location>
        <begin position="163"/>
        <end position="167"/>
    </location>
</feature>
<keyword evidence="3 4" id="KW-0443">Lipid metabolism</keyword>
<feature type="domain" description="PNPLA" evidence="5">
    <location>
        <begin position="132"/>
        <end position="311"/>
    </location>
</feature>
<keyword evidence="2 4" id="KW-0442">Lipid degradation</keyword>
<dbReference type="RefSeq" id="WP_135386230.1">
    <property type="nucleotide sequence ID" value="NZ_ALXH01000069.1"/>
</dbReference>
<dbReference type="InterPro" id="IPR016035">
    <property type="entry name" value="Acyl_Trfase/lysoPLipase"/>
</dbReference>
<dbReference type="EMBL" id="JAAOCP010000018">
    <property type="protein sequence ID" value="MBJ7639879.1"/>
    <property type="molecule type" value="Genomic_DNA"/>
</dbReference>
<dbReference type="PANTHER" id="PTHR14226">
    <property type="entry name" value="NEUROPATHY TARGET ESTERASE/SWISS CHEESE D.MELANOGASTER"/>
    <property type="match status" value="1"/>
</dbReference>
<name>A0A4Z0RRI7_WEICO</name>
<dbReference type="Gene3D" id="3.40.1090.10">
    <property type="entry name" value="Cytosolic phospholipase A2 catalytic domain"/>
    <property type="match status" value="2"/>
</dbReference>
<dbReference type="Pfam" id="PF01734">
    <property type="entry name" value="Patatin"/>
    <property type="match status" value="1"/>
</dbReference>
<dbReference type="GeneID" id="57978393"/>
<organism evidence="7 8">
    <name type="scientific">Weissella confusa</name>
    <name type="common">Lactobacillus confusus</name>
    <dbReference type="NCBI Taxonomy" id="1583"/>
    <lineage>
        <taxon>Bacteria</taxon>
        <taxon>Bacillati</taxon>
        <taxon>Bacillota</taxon>
        <taxon>Bacilli</taxon>
        <taxon>Lactobacillales</taxon>
        <taxon>Lactobacillaceae</taxon>
        <taxon>Weissella</taxon>
    </lineage>
</organism>
<proteinExistence type="predicted"/>
<reference evidence="7" key="1">
    <citation type="submission" date="2020-02" db="EMBL/GenBank/DDBJ databases">
        <authorList>
            <person name="Fontana A."/>
            <person name="Patrone V."/>
            <person name="Morelli L."/>
        </authorList>
    </citation>
    <scope>NUCLEOTIDE SEQUENCE</scope>
    <source>
        <strain evidence="6">CCUG 30943</strain>
        <strain evidence="7">CCUG 43002</strain>
    </source>
</reference>
<accession>A0A4Z0RRI7</accession>
<evidence type="ECO:0000259" key="5">
    <source>
        <dbReference type="PROSITE" id="PS51635"/>
    </source>
</evidence>